<name>A0AAV4G652_9GAST</name>
<evidence type="ECO:0000313" key="2">
    <source>
        <dbReference type="Proteomes" id="UP000762676"/>
    </source>
</evidence>
<dbReference type="EMBL" id="BMAT01004784">
    <property type="protein sequence ID" value="GFR80463.1"/>
    <property type="molecule type" value="Genomic_DNA"/>
</dbReference>
<evidence type="ECO:0000313" key="1">
    <source>
        <dbReference type="EMBL" id="GFR80463.1"/>
    </source>
</evidence>
<keyword evidence="2" id="KW-1185">Reference proteome</keyword>
<gene>
    <name evidence="1" type="ORF">ElyMa_002315100</name>
</gene>
<sequence length="156" mass="18052">MQQDENLHPKQQPLQHTVDIKDAFFRVDKDGTDVDYDYVDVRKEMQQDENLHPEQQPLQHTVDIKDDFVLVDKDGTDVGSDCVDVRKGMQQDGNLHPTQEIQLLQKDLQPIRPTGTSDQLNEFTTSSASSNRRLCPWSSLKESLFYSQQTINWDSF</sequence>
<dbReference type="AlphaFoldDB" id="A0AAV4G652"/>
<feature type="non-terminal residue" evidence="1">
    <location>
        <position position="156"/>
    </location>
</feature>
<comment type="caution">
    <text evidence="1">The sequence shown here is derived from an EMBL/GenBank/DDBJ whole genome shotgun (WGS) entry which is preliminary data.</text>
</comment>
<reference evidence="1 2" key="1">
    <citation type="journal article" date="2021" name="Elife">
        <title>Chloroplast acquisition without the gene transfer in kleptoplastic sea slugs, Plakobranchus ocellatus.</title>
        <authorList>
            <person name="Maeda T."/>
            <person name="Takahashi S."/>
            <person name="Yoshida T."/>
            <person name="Shimamura S."/>
            <person name="Takaki Y."/>
            <person name="Nagai Y."/>
            <person name="Toyoda A."/>
            <person name="Suzuki Y."/>
            <person name="Arimoto A."/>
            <person name="Ishii H."/>
            <person name="Satoh N."/>
            <person name="Nishiyama T."/>
            <person name="Hasebe M."/>
            <person name="Maruyama T."/>
            <person name="Minagawa J."/>
            <person name="Obokata J."/>
            <person name="Shigenobu S."/>
        </authorList>
    </citation>
    <scope>NUCLEOTIDE SEQUENCE [LARGE SCALE GENOMIC DNA]</scope>
</reference>
<organism evidence="1 2">
    <name type="scientific">Elysia marginata</name>
    <dbReference type="NCBI Taxonomy" id="1093978"/>
    <lineage>
        <taxon>Eukaryota</taxon>
        <taxon>Metazoa</taxon>
        <taxon>Spiralia</taxon>
        <taxon>Lophotrochozoa</taxon>
        <taxon>Mollusca</taxon>
        <taxon>Gastropoda</taxon>
        <taxon>Heterobranchia</taxon>
        <taxon>Euthyneura</taxon>
        <taxon>Panpulmonata</taxon>
        <taxon>Sacoglossa</taxon>
        <taxon>Placobranchoidea</taxon>
        <taxon>Plakobranchidae</taxon>
        <taxon>Elysia</taxon>
    </lineage>
</organism>
<protein>
    <submittedName>
        <fullName evidence="1">Uncharacterized protein</fullName>
    </submittedName>
</protein>
<dbReference type="Proteomes" id="UP000762676">
    <property type="component" value="Unassembled WGS sequence"/>
</dbReference>
<accession>A0AAV4G652</accession>
<proteinExistence type="predicted"/>